<reference evidence="9 10" key="1">
    <citation type="submission" date="2020-01" db="EMBL/GenBank/DDBJ databases">
        <title>Paenibacillus soybeanensis sp. nov. isolated from the nodules of soybean (Glycine max(L.) Merr).</title>
        <authorList>
            <person name="Wang H."/>
        </authorList>
    </citation>
    <scope>NUCLEOTIDE SEQUENCE [LARGE SCALE GENOMIC DNA]</scope>
    <source>
        <strain evidence="9 10">DSM 23054</strain>
    </source>
</reference>
<evidence type="ECO:0000256" key="7">
    <source>
        <dbReference type="SAM" id="Phobius"/>
    </source>
</evidence>
<dbReference type="SUPFAM" id="SSF158472">
    <property type="entry name" value="HAMP domain-like"/>
    <property type="match status" value="1"/>
</dbReference>
<dbReference type="EMBL" id="JAAAMU010000023">
    <property type="protein sequence ID" value="NBC72848.1"/>
    <property type="molecule type" value="Genomic_DNA"/>
</dbReference>
<dbReference type="SUPFAM" id="SSF55874">
    <property type="entry name" value="ATPase domain of HSP90 chaperone/DNA topoisomerase II/histidine kinase"/>
    <property type="match status" value="1"/>
</dbReference>
<evidence type="ECO:0000256" key="6">
    <source>
        <dbReference type="SAM" id="MobiDB-lite"/>
    </source>
</evidence>
<feature type="transmembrane region" description="Helical" evidence="7">
    <location>
        <begin position="292"/>
        <end position="312"/>
    </location>
</feature>
<keyword evidence="7" id="KW-0812">Transmembrane</keyword>
<accession>A0A7X4YUL6</accession>
<dbReference type="Gene3D" id="6.10.340.10">
    <property type="match status" value="1"/>
</dbReference>
<sequence>MPRIKDAKWMYTIFPKLVVAFLLLVTPLYGIGLIINKQGETSVRSEVSDSLQSRVKFYVNSLETEKAHMLGLLDQLAVDKNLSHLTFVGQFMKINEWSESVLALENKLQMIKASSIYIKSVEAHMLTQNRTISTEASITDNRLSDEYEAIAPNYSSPNRAFISWKDRLFLSLPFPTSAKKVPPSFAIQLELNLTTLRDALDHFTDYENSGAMFINLRQGWVVDNLGDEPQLPYVKDYLARQAADASEGTVSLRMDGKPFLVSYKYSEELDSYLVVYVPQEQLFGKIDNYKELLWLLSLLSIVIILIYSSWIYRMIHRPLNKLIRNFRKLEEGQWEHIRMPRSRDEFTDLMHHYNAMVDRLKVMFHEVVEQKTRAQASELKQLQSQINPHFLYNTYFILYRLAKAGQIDTLIRFCQYLGEYFQYITRSGADQVELESEIKHAQTYVEIQNIRFFNRIDVDFAPLPDSWRQVTVPRLIVQPVIENAYKHGLEKKRANCRIAIDFKQDGKRLFMTVEDNGESLRDEDLARLQRDLSDREHPPLELTGLLNIHRRLQIMFGDTAGIEVARGPMGGLQVKICMEAALANPHSNSNPHSNAMPHSNHDKEDEDVPAIDR</sequence>
<dbReference type="InterPro" id="IPR050640">
    <property type="entry name" value="Bact_2-comp_sensor_kinase"/>
</dbReference>
<evidence type="ECO:0000256" key="4">
    <source>
        <dbReference type="ARBA" id="ARBA00022679"/>
    </source>
</evidence>
<name>A0A7X4YUL6_9BACL</name>
<dbReference type="InterPro" id="IPR003660">
    <property type="entry name" value="HAMP_dom"/>
</dbReference>
<evidence type="ECO:0000313" key="9">
    <source>
        <dbReference type="EMBL" id="NBC72848.1"/>
    </source>
</evidence>
<evidence type="ECO:0000256" key="5">
    <source>
        <dbReference type="ARBA" id="ARBA00023136"/>
    </source>
</evidence>
<dbReference type="Pfam" id="PF00672">
    <property type="entry name" value="HAMP"/>
    <property type="match status" value="1"/>
</dbReference>
<evidence type="ECO:0000313" key="10">
    <source>
        <dbReference type="Proteomes" id="UP000558113"/>
    </source>
</evidence>
<evidence type="ECO:0000256" key="3">
    <source>
        <dbReference type="ARBA" id="ARBA00022553"/>
    </source>
</evidence>
<feature type="compositionally biased region" description="Low complexity" evidence="6">
    <location>
        <begin position="585"/>
        <end position="598"/>
    </location>
</feature>
<keyword evidence="4" id="KW-0808">Transferase</keyword>
<comment type="subcellular location">
    <subcellularLocation>
        <location evidence="1">Cell membrane</location>
        <topology evidence="1">Multi-pass membrane protein</topology>
    </subcellularLocation>
</comment>
<dbReference type="PANTHER" id="PTHR34220:SF7">
    <property type="entry name" value="SENSOR HISTIDINE KINASE YPDA"/>
    <property type="match status" value="1"/>
</dbReference>
<dbReference type="InterPro" id="IPR010559">
    <property type="entry name" value="Sig_transdc_His_kin_internal"/>
</dbReference>
<organism evidence="9 10">
    <name type="scientific">Paenibacillus sacheonensis</name>
    <dbReference type="NCBI Taxonomy" id="742054"/>
    <lineage>
        <taxon>Bacteria</taxon>
        <taxon>Bacillati</taxon>
        <taxon>Bacillota</taxon>
        <taxon>Bacilli</taxon>
        <taxon>Bacillales</taxon>
        <taxon>Paenibacillaceae</taxon>
        <taxon>Paenibacillus</taxon>
    </lineage>
</organism>
<keyword evidence="3" id="KW-0597">Phosphoprotein</keyword>
<dbReference type="GO" id="GO:0005886">
    <property type="term" value="C:plasma membrane"/>
    <property type="evidence" value="ECO:0007669"/>
    <property type="project" value="UniProtKB-SubCell"/>
</dbReference>
<dbReference type="AlphaFoldDB" id="A0A7X4YUL6"/>
<dbReference type="Pfam" id="PF06580">
    <property type="entry name" value="His_kinase"/>
    <property type="match status" value="1"/>
</dbReference>
<gene>
    <name evidence="9" type="ORF">GT003_28025</name>
</gene>
<dbReference type="GO" id="GO:0000155">
    <property type="term" value="F:phosphorelay sensor kinase activity"/>
    <property type="evidence" value="ECO:0007669"/>
    <property type="project" value="InterPro"/>
</dbReference>
<dbReference type="RefSeq" id="WP_161704243.1">
    <property type="nucleotide sequence ID" value="NZ_JAAAMU010000023.1"/>
</dbReference>
<dbReference type="CDD" id="cd06225">
    <property type="entry name" value="HAMP"/>
    <property type="match status" value="1"/>
</dbReference>
<dbReference type="PANTHER" id="PTHR34220">
    <property type="entry name" value="SENSOR HISTIDINE KINASE YPDA"/>
    <property type="match status" value="1"/>
</dbReference>
<dbReference type="Gene3D" id="3.30.565.10">
    <property type="entry name" value="Histidine kinase-like ATPase, C-terminal domain"/>
    <property type="match status" value="1"/>
</dbReference>
<feature type="compositionally biased region" description="Acidic residues" evidence="6">
    <location>
        <begin position="604"/>
        <end position="613"/>
    </location>
</feature>
<evidence type="ECO:0000259" key="8">
    <source>
        <dbReference type="PROSITE" id="PS50885"/>
    </source>
</evidence>
<evidence type="ECO:0000256" key="2">
    <source>
        <dbReference type="ARBA" id="ARBA00022475"/>
    </source>
</evidence>
<dbReference type="InterPro" id="IPR036890">
    <property type="entry name" value="HATPase_C_sf"/>
</dbReference>
<keyword evidence="2" id="KW-1003">Cell membrane</keyword>
<feature type="region of interest" description="Disordered" evidence="6">
    <location>
        <begin position="585"/>
        <end position="613"/>
    </location>
</feature>
<dbReference type="PROSITE" id="PS50885">
    <property type="entry name" value="HAMP"/>
    <property type="match status" value="1"/>
</dbReference>
<dbReference type="Proteomes" id="UP000558113">
    <property type="component" value="Unassembled WGS sequence"/>
</dbReference>
<proteinExistence type="predicted"/>
<protein>
    <submittedName>
        <fullName evidence="9">HAMP domain-containing protein</fullName>
    </submittedName>
</protein>
<keyword evidence="7" id="KW-1133">Transmembrane helix</keyword>
<dbReference type="OrthoDB" id="2062925at2"/>
<keyword evidence="10" id="KW-1185">Reference proteome</keyword>
<keyword evidence="5 7" id="KW-0472">Membrane</keyword>
<feature type="domain" description="HAMP" evidence="8">
    <location>
        <begin position="313"/>
        <end position="365"/>
    </location>
</feature>
<comment type="caution">
    <text evidence="9">The sequence shown here is derived from an EMBL/GenBank/DDBJ whole genome shotgun (WGS) entry which is preliminary data.</text>
</comment>
<evidence type="ECO:0000256" key="1">
    <source>
        <dbReference type="ARBA" id="ARBA00004651"/>
    </source>
</evidence>